<keyword evidence="4" id="KW-1185">Reference proteome</keyword>
<dbReference type="SUPFAM" id="SSF55347">
    <property type="entry name" value="Glyceraldehyde-3-phosphate dehydrogenase-like, C-terminal domain"/>
    <property type="match status" value="1"/>
</dbReference>
<gene>
    <name evidence="3" type="ORF">DY251_04755</name>
</gene>
<reference evidence="4" key="1">
    <citation type="submission" date="2018-08" db="EMBL/GenBank/DDBJ databases">
        <authorList>
            <person name="Im W.T."/>
        </authorList>
    </citation>
    <scope>NUCLEOTIDE SEQUENCE [LARGE SCALE GENOMIC DNA]</scope>
    <source>
        <strain evidence="4">LA-28</strain>
    </source>
</reference>
<dbReference type="SUPFAM" id="SSF51735">
    <property type="entry name" value="NAD(P)-binding Rossmann-fold domains"/>
    <property type="match status" value="1"/>
</dbReference>
<dbReference type="Proteomes" id="UP000262379">
    <property type="component" value="Unassembled WGS sequence"/>
</dbReference>
<dbReference type="Pfam" id="PF01408">
    <property type="entry name" value="GFO_IDH_MocA"/>
    <property type="match status" value="1"/>
</dbReference>
<protein>
    <submittedName>
        <fullName evidence="3">Gfo/Idh/MocA family oxidoreductase</fullName>
    </submittedName>
</protein>
<dbReference type="AlphaFoldDB" id="A0A371XIR1"/>
<dbReference type="RefSeq" id="WP_116622702.1">
    <property type="nucleotide sequence ID" value="NZ_QURN01000003.1"/>
</dbReference>
<evidence type="ECO:0000259" key="1">
    <source>
        <dbReference type="Pfam" id="PF01408"/>
    </source>
</evidence>
<feature type="domain" description="GFO/IDH/MocA-like oxidoreductase" evidence="2">
    <location>
        <begin position="143"/>
        <end position="274"/>
    </location>
</feature>
<dbReference type="InterPro" id="IPR055170">
    <property type="entry name" value="GFO_IDH_MocA-like_dom"/>
</dbReference>
<evidence type="ECO:0000313" key="3">
    <source>
        <dbReference type="EMBL" id="RFC68934.1"/>
    </source>
</evidence>
<dbReference type="InterPro" id="IPR000683">
    <property type="entry name" value="Gfo/Idh/MocA-like_OxRdtase_N"/>
</dbReference>
<accession>A0A371XIR1</accession>
<dbReference type="Pfam" id="PF22725">
    <property type="entry name" value="GFO_IDH_MocA_C3"/>
    <property type="match status" value="1"/>
</dbReference>
<dbReference type="GO" id="GO:0000166">
    <property type="term" value="F:nucleotide binding"/>
    <property type="evidence" value="ECO:0007669"/>
    <property type="project" value="InterPro"/>
</dbReference>
<dbReference type="InterPro" id="IPR051317">
    <property type="entry name" value="Gfo/Idh/MocA_oxidoreduct"/>
</dbReference>
<dbReference type="EMBL" id="QURN01000003">
    <property type="protein sequence ID" value="RFC68934.1"/>
    <property type="molecule type" value="Genomic_DNA"/>
</dbReference>
<feature type="domain" description="Gfo/Idh/MocA-like oxidoreductase N-terminal" evidence="1">
    <location>
        <begin position="6"/>
        <end position="135"/>
    </location>
</feature>
<dbReference type="PANTHER" id="PTHR43708">
    <property type="entry name" value="CONSERVED EXPRESSED OXIDOREDUCTASE (EUROFUNG)"/>
    <property type="match status" value="1"/>
</dbReference>
<dbReference type="Gene3D" id="3.40.50.720">
    <property type="entry name" value="NAD(P)-binding Rossmann-like Domain"/>
    <property type="match status" value="1"/>
</dbReference>
<evidence type="ECO:0000313" key="4">
    <source>
        <dbReference type="Proteomes" id="UP000262379"/>
    </source>
</evidence>
<evidence type="ECO:0000259" key="2">
    <source>
        <dbReference type="Pfam" id="PF22725"/>
    </source>
</evidence>
<dbReference type="PANTHER" id="PTHR43708:SF3">
    <property type="entry name" value="OXIDOREDUCTASE"/>
    <property type="match status" value="1"/>
</dbReference>
<dbReference type="InterPro" id="IPR036291">
    <property type="entry name" value="NAD(P)-bd_dom_sf"/>
</dbReference>
<organism evidence="3 4">
    <name type="scientific">Mesorhizobium denitrificans</name>
    <dbReference type="NCBI Taxonomy" id="2294114"/>
    <lineage>
        <taxon>Bacteria</taxon>
        <taxon>Pseudomonadati</taxon>
        <taxon>Pseudomonadota</taxon>
        <taxon>Alphaproteobacteria</taxon>
        <taxon>Hyphomicrobiales</taxon>
        <taxon>Phyllobacteriaceae</taxon>
        <taxon>Mesorhizobium</taxon>
    </lineage>
</organism>
<name>A0A371XIR1_9HYPH</name>
<proteinExistence type="predicted"/>
<dbReference type="Gene3D" id="3.30.360.10">
    <property type="entry name" value="Dihydrodipicolinate Reductase, domain 2"/>
    <property type="match status" value="1"/>
</dbReference>
<sequence>MARRLRLGMVGGGIGGFFGAAHRIAARIDDRFELVAAALSSSPERAKESAAQVNIASYRSYVDFEEMAQQEAARSDGIEAVGIVLPNHLHYSAARAFVEAGIHVMCEKPLATSLADAEALATLVAKQSVVFAVAYTNAGFAMVREARRLVKAGAIGKVRVVQVEFPQEWLASDVESTGNKQATWRTDPLRSGRAGSLGDIGTHAFHLAEYVSGQHVESVAAQLSTFVNGRRVDDDVQMLLQFEDGAKGMLWASQVAIGHSNGLALRVYGDEGSLSWSVVEPNLLKLARPGEVRIIERGSASTATPVRLPPGHPEGFLEALAQLYADFADAISAYKKGTPQSASFLPGIADGVRGMRFIEAALKSTAANASMQKLD</sequence>
<comment type="caution">
    <text evidence="3">The sequence shown here is derived from an EMBL/GenBank/DDBJ whole genome shotgun (WGS) entry which is preliminary data.</text>
</comment>